<keyword evidence="3" id="KW-0998">Cell outer membrane</keyword>
<dbReference type="SUPFAM" id="SSF48452">
    <property type="entry name" value="TPR-like"/>
    <property type="match status" value="1"/>
</dbReference>
<keyword evidence="6" id="KW-0732">Signal</keyword>
<keyword evidence="2 5" id="KW-0472">Membrane</keyword>
<evidence type="ECO:0000256" key="2">
    <source>
        <dbReference type="ARBA" id="ARBA00023136"/>
    </source>
</evidence>
<feature type="domain" description="OmpA-like" evidence="7">
    <location>
        <begin position="510"/>
        <end position="626"/>
    </location>
</feature>
<feature type="repeat" description="TPR" evidence="4">
    <location>
        <begin position="64"/>
        <end position="97"/>
    </location>
</feature>
<evidence type="ECO:0000313" key="9">
    <source>
        <dbReference type="Proteomes" id="UP000198984"/>
    </source>
</evidence>
<proteinExistence type="predicted"/>
<evidence type="ECO:0000256" key="3">
    <source>
        <dbReference type="ARBA" id="ARBA00023237"/>
    </source>
</evidence>
<dbReference type="Pfam" id="PF07676">
    <property type="entry name" value="PD40"/>
    <property type="match status" value="3"/>
</dbReference>
<dbReference type="PRINTS" id="PR01021">
    <property type="entry name" value="OMPADOMAIN"/>
</dbReference>
<evidence type="ECO:0000256" key="4">
    <source>
        <dbReference type="PROSITE-ProRule" id="PRU00339"/>
    </source>
</evidence>
<sequence>MKLLFTGCILFFCLHLQAQVVTYETAKKKAQASFDNAINAIRNYQDEEAIRFLQEALRIEPNFADVYGQLGISYVQLKKYTEAITSFEKLKQLDSAALRPAMLAYSRALAGNGRFADALQIIDQYLAGSKNKNPNAVKLKANYEFAIQSANKPVPFEPHNLGDQINSKDPEYFPSLTIDDKTLIFTRRVNGKNEDFFISQRDSIQWKPATNMGEPVNSAFNEGAQQISQDGQMLVFTGCEFPDGKGSCDLYYSLKTKDGWQSPQNLGLPVNTRDWESQPSLSADKQTLYFVRETPNAGADIFMTKHLPNGRWSAPERLGPNINTPGRETTPFIHADNQTLFFSSNGHPGYGGMDIFYCRRQADGSWGPATNLGYPINTIDEDASLVVAADGKTAYFASDRTDSRGALDIYSFELYPEARPLPTLYVKGYVYDSTTHQRLTADLELTDLATGFTTALVKSNDSGEYLVPLPVGKAYAFNVNKKGYLFYSDNFTLPAQASTPPEKNIPLQPITANATIVLHNIFFESKQFTLQPASEIELDRLVKLMQDNPSLVTEISGHTDNVGADKDNLLLSTNRAKAVVTYLTQKGIAPERLRAKGYGETQPVADNSTEDGRAKNRRTEFKVITN</sequence>
<dbReference type="Gene3D" id="2.120.10.30">
    <property type="entry name" value="TolB, C-terminal domain"/>
    <property type="match status" value="1"/>
</dbReference>
<dbReference type="InterPro" id="IPR006664">
    <property type="entry name" value="OMP_bac"/>
</dbReference>
<keyword evidence="4" id="KW-0802">TPR repeat</keyword>
<dbReference type="CDD" id="cd07185">
    <property type="entry name" value="OmpA_C-like"/>
    <property type="match status" value="1"/>
</dbReference>
<dbReference type="InterPro" id="IPR006665">
    <property type="entry name" value="OmpA-like"/>
</dbReference>
<dbReference type="Gene3D" id="3.30.1330.60">
    <property type="entry name" value="OmpA-like domain"/>
    <property type="match status" value="1"/>
</dbReference>
<evidence type="ECO:0000256" key="5">
    <source>
        <dbReference type="PROSITE-ProRule" id="PRU00473"/>
    </source>
</evidence>
<organism evidence="8 9">
    <name type="scientific">Chitinophaga rupis</name>
    <dbReference type="NCBI Taxonomy" id="573321"/>
    <lineage>
        <taxon>Bacteria</taxon>
        <taxon>Pseudomonadati</taxon>
        <taxon>Bacteroidota</taxon>
        <taxon>Chitinophagia</taxon>
        <taxon>Chitinophagales</taxon>
        <taxon>Chitinophagaceae</taxon>
        <taxon>Chitinophaga</taxon>
    </lineage>
</organism>
<protein>
    <submittedName>
        <fullName evidence="8">Outer membrane protein OmpA</fullName>
    </submittedName>
</protein>
<dbReference type="PRINTS" id="PR01023">
    <property type="entry name" value="NAFLGMOTY"/>
</dbReference>
<dbReference type="EMBL" id="FOBB01000006">
    <property type="protein sequence ID" value="SEM84177.1"/>
    <property type="molecule type" value="Genomic_DNA"/>
</dbReference>
<evidence type="ECO:0000313" key="8">
    <source>
        <dbReference type="EMBL" id="SEM84177.1"/>
    </source>
</evidence>
<dbReference type="Proteomes" id="UP000198984">
    <property type="component" value="Unassembled WGS sequence"/>
</dbReference>
<dbReference type="InterPro" id="IPR050330">
    <property type="entry name" value="Bact_OuterMem_StrucFunc"/>
</dbReference>
<dbReference type="Gene3D" id="1.25.40.10">
    <property type="entry name" value="Tetratricopeptide repeat domain"/>
    <property type="match status" value="1"/>
</dbReference>
<dbReference type="STRING" id="573321.SAMN04488505_106290"/>
<dbReference type="InterPro" id="IPR019734">
    <property type="entry name" value="TPR_rpt"/>
</dbReference>
<dbReference type="InterPro" id="IPR011659">
    <property type="entry name" value="WD40"/>
</dbReference>
<feature type="signal peptide" evidence="6">
    <location>
        <begin position="1"/>
        <end position="18"/>
    </location>
</feature>
<dbReference type="InterPro" id="IPR011042">
    <property type="entry name" value="6-blade_b-propeller_TolB-like"/>
</dbReference>
<dbReference type="GO" id="GO:0009279">
    <property type="term" value="C:cell outer membrane"/>
    <property type="evidence" value="ECO:0007669"/>
    <property type="project" value="UniProtKB-SubCell"/>
</dbReference>
<accession>A0A1H8BQJ4</accession>
<dbReference type="SUPFAM" id="SSF82171">
    <property type="entry name" value="DPP6 N-terminal domain-like"/>
    <property type="match status" value="1"/>
</dbReference>
<name>A0A1H8BQJ4_9BACT</name>
<evidence type="ECO:0000256" key="1">
    <source>
        <dbReference type="ARBA" id="ARBA00004442"/>
    </source>
</evidence>
<evidence type="ECO:0000259" key="7">
    <source>
        <dbReference type="PROSITE" id="PS51123"/>
    </source>
</evidence>
<feature type="chain" id="PRO_5011743340" evidence="6">
    <location>
        <begin position="19"/>
        <end position="626"/>
    </location>
</feature>
<dbReference type="InterPro" id="IPR036737">
    <property type="entry name" value="OmpA-like_sf"/>
</dbReference>
<dbReference type="RefSeq" id="WP_089917772.1">
    <property type="nucleotide sequence ID" value="NZ_FOBB01000006.1"/>
</dbReference>
<dbReference type="PANTHER" id="PTHR30329:SF21">
    <property type="entry name" value="LIPOPROTEIN YIAD-RELATED"/>
    <property type="match status" value="1"/>
</dbReference>
<dbReference type="SUPFAM" id="SSF103088">
    <property type="entry name" value="OmpA-like"/>
    <property type="match status" value="1"/>
</dbReference>
<reference evidence="8 9" key="1">
    <citation type="submission" date="2016-10" db="EMBL/GenBank/DDBJ databases">
        <authorList>
            <person name="de Groot N.N."/>
        </authorList>
    </citation>
    <scope>NUCLEOTIDE SEQUENCE [LARGE SCALE GENOMIC DNA]</scope>
    <source>
        <strain evidence="8 9">DSM 21039</strain>
    </source>
</reference>
<keyword evidence="9" id="KW-1185">Reference proteome</keyword>
<dbReference type="OrthoDB" id="9809364at2"/>
<dbReference type="AlphaFoldDB" id="A0A1H8BQJ4"/>
<dbReference type="PANTHER" id="PTHR30329">
    <property type="entry name" value="STATOR ELEMENT OF FLAGELLAR MOTOR COMPLEX"/>
    <property type="match status" value="1"/>
</dbReference>
<dbReference type="Pfam" id="PF00691">
    <property type="entry name" value="OmpA"/>
    <property type="match status" value="1"/>
</dbReference>
<comment type="subcellular location">
    <subcellularLocation>
        <location evidence="1">Cell outer membrane</location>
    </subcellularLocation>
</comment>
<evidence type="ECO:0000256" key="6">
    <source>
        <dbReference type="SAM" id="SignalP"/>
    </source>
</evidence>
<dbReference type="SMART" id="SM00028">
    <property type="entry name" value="TPR"/>
    <property type="match status" value="2"/>
</dbReference>
<dbReference type="PROSITE" id="PS51123">
    <property type="entry name" value="OMPA_2"/>
    <property type="match status" value="1"/>
</dbReference>
<dbReference type="PROSITE" id="PS50005">
    <property type="entry name" value="TPR"/>
    <property type="match status" value="1"/>
</dbReference>
<dbReference type="InterPro" id="IPR011990">
    <property type="entry name" value="TPR-like_helical_dom_sf"/>
</dbReference>
<gene>
    <name evidence="8" type="ORF">SAMN04488505_106290</name>
</gene>